<evidence type="ECO:0000256" key="4">
    <source>
        <dbReference type="ARBA" id="ARBA00022801"/>
    </source>
</evidence>
<dbReference type="InterPro" id="IPR029058">
    <property type="entry name" value="AB_hydrolase_fold"/>
</dbReference>
<proteinExistence type="predicted"/>
<dbReference type="HOGENOM" id="CLU_050129_0_1_1"/>
<protein>
    <recommendedName>
        <fullName evidence="2">Palmitoyl-protein thioesterase 1</fullName>
        <ecNumber evidence="1">3.1.2.22</ecNumber>
    </recommendedName>
    <alternativeName>
        <fullName evidence="7">Palmitoyl-protein hydrolase 1</fullName>
    </alternativeName>
</protein>
<dbReference type="OMA" id="KFVMVMF"/>
<evidence type="ECO:0000256" key="5">
    <source>
        <dbReference type="ARBA" id="ARBA00023157"/>
    </source>
</evidence>
<evidence type="ECO:0000313" key="11">
    <source>
        <dbReference type="Proteomes" id="UP000009131"/>
    </source>
</evidence>
<feature type="signal peptide" evidence="9">
    <location>
        <begin position="1"/>
        <end position="20"/>
    </location>
</feature>
<dbReference type="InterPro" id="IPR002472">
    <property type="entry name" value="Palm_thioest"/>
</dbReference>
<evidence type="ECO:0000256" key="7">
    <source>
        <dbReference type="ARBA" id="ARBA00031934"/>
    </source>
</evidence>
<organism evidence="10 11">
    <name type="scientific">Mixia osmundae (strain CBS 9802 / IAM 14324 / JCM 22182 / KY 12970)</name>
    <dbReference type="NCBI Taxonomy" id="764103"/>
    <lineage>
        <taxon>Eukaryota</taxon>
        <taxon>Fungi</taxon>
        <taxon>Dikarya</taxon>
        <taxon>Basidiomycota</taxon>
        <taxon>Pucciniomycotina</taxon>
        <taxon>Mixiomycetes</taxon>
        <taxon>Mixiales</taxon>
        <taxon>Mixiaceae</taxon>
        <taxon>Mixia</taxon>
    </lineage>
</organism>
<dbReference type="RefSeq" id="XP_014565327.1">
    <property type="nucleotide sequence ID" value="XM_014709841.1"/>
</dbReference>
<dbReference type="OrthoDB" id="10263094at2759"/>
<dbReference type="SUPFAM" id="SSF53474">
    <property type="entry name" value="alpha/beta-Hydrolases"/>
    <property type="match status" value="1"/>
</dbReference>
<feature type="region of interest" description="Disordered" evidence="8">
    <location>
        <begin position="203"/>
        <end position="224"/>
    </location>
</feature>
<evidence type="ECO:0000256" key="1">
    <source>
        <dbReference type="ARBA" id="ARBA00012423"/>
    </source>
</evidence>
<dbReference type="PRINTS" id="PR00414">
    <property type="entry name" value="PPTHIESTRASE"/>
</dbReference>
<dbReference type="PANTHER" id="PTHR11247">
    <property type="entry name" value="PALMITOYL-PROTEIN THIOESTERASE/DOLICHYLDIPHOSPHATASE 1"/>
    <property type="match status" value="1"/>
</dbReference>
<keyword evidence="5" id="KW-1015">Disulfide bond</keyword>
<keyword evidence="4" id="KW-0378">Hydrolase</keyword>
<dbReference type="InParanoid" id="G7E278"/>
<evidence type="ECO:0000256" key="9">
    <source>
        <dbReference type="SAM" id="SignalP"/>
    </source>
</evidence>
<reference evidence="10 11" key="2">
    <citation type="journal article" date="2012" name="Open Biol.">
        <title>Characteristics of nucleosomes and linker DNA regions on the genome of the basidiomycete Mixia osmundae revealed by mono- and dinucleosome mapping.</title>
        <authorList>
            <person name="Nishida H."/>
            <person name="Kondo S."/>
            <person name="Matsumoto T."/>
            <person name="Suzuki Y."/>
            <person name="Yoshikawa H."/>
            <person name="Taylor T.D."/>
            <person name="Sugiyama J."/>
        </authorList>
    </citation>
    <scope>NUCLEOTIDE SEQUENCE [LARGE SCALE GENOMIC DNA]</scope>
    <source>
        <strain evidence="11">CBS 9802 / IAM 14324 / JCM 22182 / KY 12970</strain>
    </source>
</reference>
<keyword evidence="3 9" id="KW-0732">Signal</keyword>
<evidence type="ECO:0000313" key="10">
    <source>
        <dbReference type="EMBL" id="GAA96938.1"/>
    </source>
</evidence>
<keyword evidence="6" id="KW-0325">Glycoprotein</keyword>
<evidence type="ECO:0000256" key="8">
    <source>
        <dbReference type="SAM" id="MobiDB-lite"/>
    </source>
</evidence>
<dbReference type="Pfam" id="PF02089">
    <property type="entry name" value="Palm_thioest"/>
    <property type="match status" value="1"/>
</dbReference>
<evidence type="ECO:0000256" key="2">
    <source>
        <dbReference type="ARBA" id="ARBA00014212"/>
    </source>
</evidence>
<reference evidence="10 11" key="1">
    <citation type="journal article" date="2011" name="J. Gen. Appl. Microbiol.">
        <title>Draft genome sequencing of the enigmatic basidiomycete Mixia osmundae.</title>
        <authorList>
            <person name="Nishida H."/>
            <person name="Nagatsuka Y."/>
            <person name="Sugiyama J."/>
        </authorList>
    </citation>
    <scope>NUCLEOTIDE SEQUENCE [LARGE SCALE GENOMIC DNA]</scope>
    <source>
        <strain evidence="11">CBS 9802 / IAM 14324 / JCM 22182 / KY 12970</strain>
    </source>
</reference>
<dbReference type="eggNOG" id="KOG2541">
    <property type="taxonomic scope" value="Eukaryota"/>
</dbReference>
<feature type="compositionally biased region" description="Acidic residues" evidence="8">
    <location>
        <begin position="208"/>
        <end position="219"/>
    </location>
</feature>
<dbReference type="EMBL" id="BABT02000110">
    <property type="protein sequence ID" value="GAA96938.1"/>
    <property type="molecule type" value="Genomic_DNA"/>
</dbReference>
<dbReference type="STRING" id="764103.G7E278"/>
<evidence type="ECO:0000256" key="3">
    <source>
        <dbReference type="ARBA" id="ARBA00022729"/>
    </source>
</evidence>
<gene>
    <name evidence="10" type="primary">Mo03612</name>
    <name evidence="10" type="ORF">E5Q_03612</name>
</gene>
<dbReference type="PANTHER" id="PTHR11247:SF8">
    <property type="entry name" value="PALMITOYL-PROTEIN THIOESTERASE 1"/>
    <property type="match status" value="1"/>
</dbReference>
<dbReference type="EC" id="3.1.2.22" evidence="1"/>
<dbReference type="Proteomes" id="UP000009131">
    <property type="component" value="Unassembled WGS sequence"/>
</dbReference>
<feature type="chain" id="PRO_5009955676" description="Palmitoyl-protein thioesterase 1" evidence="9">
    <location>
        <begin position="21"/>
        <end position="330"/>
    </location>
</feature>
<dbReference type="GlyCosmos" id="G7E278">
    <property type="glycosylation" value="1 site, No reported glycans"/>
</dbReference>
<dbReference type="GO" id="GO:0008474">
    <property type="term" value="F:palmitoyl-(protein) hydrolase activity"/>
    <property type="evidence" value="ECO:0007669"/>
    <property type="project" value="UniProtKB-EC"/>
</dbReference>
<comment type="caution">
    <text evidence="10">The sequence shown here is derived from an EMBL/GenBank/DDBJ whole genome shotgun (WGS) entry which is preliminary data.</text>
</comment>
<dbReference type="Gene3D" id="3.40.50.1820">
    <property type="entry name" value="alpha/beta hydrolase"/>
    <property type="match status" value="1"/>
</dbReference>
<dbReference type="AlphaFoldDB" id="G7E278"/>
<evidence type="ECO:0000256" key="6">
    <source>
        <dbReference type="ARBA" id="ARBA00023180"/>
    </source>
</evidence>
<keyword evidence="11" id="KW-1185">Reference proteome</keyword>
<accession>G7E278</accession>
<sequence>MRRPRLALASLACLFATATASSLPVVVWHGLGDRFDAKGLTSLADYFRESVPDLFVYFVRLSDDGSQDAKSSFFGNAAVQVAQVAQDLRSQPELARGFHGIGFSQGGVLLRAYAEVFNDPPVKNLITLGSPHMGVSELPPCRPGDLVCRASEWALRAGVYTDYAQTSVVPAQYFRNQDDIAPYLRKNLWLRLINNERWGDGQVGGSEDYLDEHESEGADESERNATYADNLASLSNLVLIRFTKDITVIPAASTQFGLLNLTSEQGLSIPMHSLPIYKRDYIGLRRLDQAGKIQFESCVGAHMEIDQACLDLMLHWIEPSSAKNAFVIQS</sequence>
<name>G7E278_MIXOS</name>